<evidence type="ECO:0000259" key="1">
    <source>
        <dbReference type="Pfam" id="PF03713"/>
    </source>
</evidence>
<keyword evidence="3" id="KW-1185">Reference proteome</keyword>
<dbReference type="PANTHER" id="PTHR36933">
    <property type="entry name" value="SLL0788 PROTEIN"/>
    <property type="match status" value="1"/>
</dbReference>
<sequence length="69" mass="7326">MAGLVAAEGADFDRRWLSMMILHHQGAVEMTKAQLAGGADPGARNLAQRIIDAQEAEIGEMQALLPPQG</sequence>
<gene>
    <name evidence="2" type="ORF">J2S66_002833</name>
</gene>
<protein>
    <submittedName>
        <fullName evidence="2">Uncharacterized protein (DUF305 family)</fullName>
    </submittedName>
</protein>
<evidence type="ECO:0000313" key="3">
    <source>
        <dbReference type="Proteomes" id="UP001268819"/>
    </source>
</evidence>
<dbReference type="Gene3D" id="1.20.1260.10">
    <property type="match status" value="1"/>
</dbReference>
<feature type="domain" description="DUF305" evidence="1">
    <location>
        <begin position="1"/>
        <end position="65"/>
    </location>
</feature>
<reference evidence="2 3" key="1">
    <citation type="submission" date="2023-07" db="EMBL/GenBank/DDBJ databases">
        <title>Sequencing the genomes of 1000 actinobacteria strains.</title>
        <authorList>
            <person name="Klenk H.-P."/>
        </authorList>
    </citation>
    <scope>NUCLEOTIDE SEQUENCE [LARGE SCALE GENOMIC DNA]</scope>
    <source>
        <strain evidence="2 3">DSM 43749</strain>
    </source>
</reference>
<dbReference type="InterPro" id="IPR005183">
    <property type="entry name" value="DUF305_CopM-like"/>
</dbReference>
<dbReference type="Proteomes" id="UP001268819">
    <property type="component" value="Unassembled WGS sequence"/>
</dbReference>
<evidence type="ECO:0000313" key="2">
    <source>
        <dbReference type="EMBL" id="MDR6594449.1"/>
    </source>
</evidence>
<organism evidence="2 3">
    <name type="scientific">Saccharothrix longispora</name>
    <dbReference type="NCBI Taxonomy" id="33920"/>
    <lineage>
        <taxon>Bacteria</taxon>
        <taxon>Bacillati</taxon>
        <taxon>Actinomycetota</taxon>
        <taxon>Actinomycetes</taxon>
        <taxon>Pseudonocardiales</taxon>
        <taxon>Pseudonocardiaceae</taxon>
        <taxon>Saccharothrix</taxon>
    </lineage>
</organism>
<dbReference type="PANTHER" id="PTHR36933:SF1">
    <property type="entry name" value="SLL0788 PROTEIN"/>
    <property type="match status" value="1"/>
</dbReference>
<comment type="caution">
    <text evidence="2">The sequence shown here is derived from an EMBL/GenBank/DDBJ whole genome shotgun (WGS) entry which is preliminary data.</text>
</comment>
<dbReference type="EMBL" id="JAVDSG010000001">
    <property type="protein sequence ID" value="MDR6594449.1"/>
    <property type="molecule type" value="Genomic_DNA"/>
</dbReference>
<accession>A0ABU1PX33</accession>
<dbReference type="Pfam" id="PF03713">
    <property type="entry name" value="DUF305"/>
    <property type="match status" value="1"/>
</dbReference>
<dbReference type="InterPro" id="IPR012347">
    <property type="entry name" value="Ferritin-like"/>
</dbReference>
<proteinExistence type="predicted"/>
<name>A0ABU1PX33_9PSEU</name>